<evidence type="ECO:0000256" key="1">
    <source>
        <dbReference type="ARBA" id="ARBA00004138"/>
    </source>
</evidence>
<dbReference type="AlphaFoldDB" id="T2MCR1"/>
<accession>T2MCR1</accession>
<reference evidence="8" key="1">
    <citation type="journal article" date="2013" name="Genome Biol. Evol.">
        <title>Punctuated emergences of genetic and phenotypic innovations in eumetazoan, bilaterian, euteleostome, and hominidae ancestors.</title>
        <authorList>
            <person name="Wenger Y."/>
            <person name="Galliot B."/>
        </authorList>
    </citation>
    <scope>NUCLEOTIDE SEQUENCE</scope>
    <source>
        <tissue evidence="8">Whole animals</tissue>
    </source>
</reference>
<dbReference type="InterPro" id="IPR038844">
    <property type="entry name" value="CFAP157"/>
</dbReference>
<evidence type="ECO:0000256" key="5">
    <source>
        <dbReference type="ARBA" id="ARBA00023069"/>
    </source>
</evidence>
<dbReference type="EMBL" id="HAAD01003453">
    <property type="protein sequence ID" value="CDG69685.1"/>
    <property type="molecule type" value="mRNA"/>
</dbReference>
<evidence type="ECO:0000256" key="2">
    <source>
        <dbReference type="ARBA" id="ARBA00010841"/>
    </source>
</evidence>
<dbReference type="OrthoDB" id="166611at2759"/>
<keyword evidence="5" id="KW-0969">Cilium</keyword>
<dbReference type="PANTHER" id="PTHR31954:SF1">
    <property type="entry name" value="CILIA- AND FLAGELLA-ASSOCIATED PROTEIN 157"/>
    <property type="match status" value="1"/>
</dbReference>
<evidence type="ECO:0000313" key="8">
    <source>
        <dbReference type="EMBL" id="CDG69685.1"/>
    </source>
</evidence>
<protein>
    <recommendedName>
        <fullName evidence="3">Cilia- and flagella-associated protein 157</fullName>
    </recommendedName>
</protein>
<name>T2MCR1_HYDVU</name>
<comment type="subcellular location">
    <subcellularLocation>
        <location evidence="1">Cell projection</location>
        <location evidence="1">Cilium</location>
    </subcellularLocation>
</comment>
<keyword evidence="6" id="KW-0966">Cell projection</keyword>
<organism evidence="8">
    <name type="scientific">Hydra vulgaris</name>
    <name type="common">Hydra</name>
    <name type="synonym">Hydra attenuata</name>
    <dbReference type="NCBI Taxonomy" id="6087"/>
    <lineage>
        <taxon>Eukaryota</taxon>
        <taxon>Metazoa</taxon>
        <taxon>Cnidaria</taxon>
        <taxon>Hydrozoa</taxon>
        <taxon>Hydroidolina</taxon>
        <taxon>Anthoathecata</taxon>
        <taxon>Aplanulata</taxon>
        <taxon>Hydridae</taxon>
        <taxon>Hydra</taxon>
    </lineage>
</organism>
<evidence type="ECO:0000256" key="6">
    <source>
        <dbReference type="ARBA" id="ARBA00023273"/>
    </source>
</evidence>
<dbReference type="GO" id="GO:0036064">
    <property type="term" value="C:ciliary basal body"/>
    <property type="evidence" value="ECO:0007669"/>
    <property type="project" value="TreeGrafter"/>
</dbReference>
<proteinExistence type="evidence at transcript level"/>
<gene>
    <name evidence="8" type="primary">C9orf117</name>
</gene>
<evidence type="ECO:0000256" key="3">
    <source>
        <dbReference type="ARBA" id="ARBA00014087"/>
    </source>
</evidence>
<comment type="similarity">
    <text evidence="2">Belongs to the CFAP157 family.</text>
</comment>
<keyword evidence="4 7" id="KW-0175">Coiled coil</keyword>
<evidence type="ECO:0000256" key="7">
    <source>
        <dbReference type="SAM" id="Coils"/>
    </source>
</evidence>
<dbReference type="PANTHER" id="PTHR31954">
    <property type="entry name" value="CILIA- AND FLAGELLA-ASSOCIATED PROTEIN 157"/>
    <property type="match status" value="1"/>
</dbReference>
<feature type="coiled-coil region" evidence="7">
    <location>
        <begin position="36"/>
        <end position="134"/>
    </location>
</feature>
<evidence type="ECO:0000256" key="4">
    <source>
        <dbReference type="ARBA" id="ARBA00023054"/>
    </source>
</evidence>
<sequence length="574" mass="66140">MVKKKGNVKKSAKKIAINSTPKGSAKLENVFHEVSREFFMVQIRDLEEKITRYQEKCDTLDLRNKEMEEFIERQAQDKKDIVSFLEKQLEEKSAELALAQQNIQLLEKQSIIDREKHEKDLLDLKENMQDFKDQLLSENMILNGKLTALDDFRVQKDNILKDIAKKDEMLSFQEQKYNEELYQIERKAVIDKDRLKKEMILRVNTVASEFREVSNKQIADTTKRTIHENVVINSQLIKMSDQAVELVSENDDMKLKLKKLKEQLNIFESTEKELVKKNVSNLKVIRMLTEKIKEQEVLLQQFEITDKEHNLLKTQFKELNEQLDAQKNQFILLDKNNKNLQGKHEALLSDNKILAEDKDYLFGVVSDACKVIKQALQCDTKEDTVDEQLRNNVLFKLVEILNLATKMGIGFHLTDLPNSRKSVNRKQLLTSRPMRRSTSEEISLSSMQPIPHYRPGDLGFIPPLDKSILNAEELNNYFVNIGPKLAAKIPSNSTLFDSYLKTYDKLMDETNLKLSELRAAFSSLKSAPKSPYGLITEHRGRAFNWKSAPPSVPMSVVGLELASNLGPLGSEPEL</sequence>
<feature type="coiled-coil region" evidence="7">
    <location>
        <begin position="243"/>
        <end position="336"/>
    </location>
</feature>
<dbReference type="GO" id="GO:0008017">
    <property type="term" value="F:microtubule binding"/>
    <property type="evidence" value="ECO:0007669"/>
    <property type="project" value="TreeGrafter"/>
</dbReference>